<name>A0ABQ8M216_LABRO</name>
<evidence type="ECO:0000256" key="1">
    <source>
        <dbReference type="ARBA" id="ARBA00004236"/>
    </source>
</evidence>
<keyword evidence="3 9" id="KW-0732">Signal</keyword>
<evidence type="ECO:0000256" key="9">
    <source>
        <dbReference type="SAM" id="SignalP"/>
    </source>
</evidence>
<gene>
    <name evidence="11" type="ORF">H4Q32_020985</name>
</gene>
<dbReference type="EMBL" id="JACTAM010000014">
    <property type="protein sequence ID" value="KAI2656946.1"/>
    <property type="molecule type" value="Genomic_DNA"/>
</dbReference>
<dbReference type="SMART" id="SM00409">
    <property type="entry name" value="IG"/>
    <property type="match status" value="2"/>
</dbReference>
<accession>A0ABQ8M216</accession>
<feature type="domain" description="Ig-like" evidence="10">
    <location>
        <begin position="17"/>
        <end position="113"/>
    </location>
</feature>
<feature type="domain" description="Ig-like" evidence="10">
    <location>
        <begin position="137"/>
        <end position="229"/>
    </location>
</feature>
<keyword evidence="6" id="KW-1015">Disulfide bond</keyword>
<feature type="chain" id="PRO_5045872728" evidence="9">
    <location>
        <begin position="21"/>
        <end position="343"/>
    </location>
</feature>
<comment type="subcellular location">
    <subcellularLocation>
        <location evidence="1">Cell membrane</location>
    </subcellularLocation>
</comment>
<dbReference type="PROSITE" id="PS50835">
    <property type="entry name" value="IG_LIKE"/>
    <property type="match status" value="2"/>
</dbReference>
<dbReference type="PANTHER" id="PTHR19433">
    <property type="entry name" value="T-CELL RECEPTOR ALPHA CHAIN V REGION-RELATED"/>
    <property type="match status" value="1"/>
</dbReference>
<dbReference type="InterPro" id="IPR007110">
    <property type="entry name" value="Ig-like_dom"/>
</dbReference>
<keyword evidence="4" id="KW-0391">Immunity</keyword>
<evidence type="ECO:0000256" key="4">
    <source>
        <dbReference type="ARBA" id="ARBA00022859"/>
    </source>
</evidence>
<keyword evidence="2" id="KW-1003">Cell membrane</keyword>
<organism evidence="11 12">
    <name type="scientific">Labeo rohita</name>
    <name type="common">Indian major carp</name>
    <name type="synonym">Cyprinus rohita</name>
    <dbReference type="NCBI Taxonomy" id="84645"/>
    <lineage>
        <taxon>Eukaryota</taxon>
        <taxon>Metazoa</taxon>
        <taxon>Chordata</taxon>
        <taxon>Craniata</taxon>
        <taxon>Vertebrata</taxon>
        <taxon>Euteleostomi</taxon>
        <taxon>Actinopterygii</taxon>
        <taxon>Neopterygii</taxon>
        <taxon>Teleostei</taxon>
        <taxon>Ostariophysi</taxon>
        <taxon>Cypriniformes</taxon>
        <taxon>Cyprinidae</taxon>
        <taxon>Labeoninae</taxon>
        <taxon>Labeonini</taxon>
        <taxon>Labeo</taxon>
    </lineage>
</organism>
<feature type="signal peptide" evidence="9">
    <location>
        <begin position="1"/>
        <end position="20"/>
    </location>
</feature>
<dbReference type="InterPro" id="IPR003599">
    <property type="entry name" value="Ig_sub"/>
</dbReference>
<dbReference type="InterPro" id="IPR052051">
    <property type="entry name" value="TCR_complex_component"/>
</dbReference>
<evidence type="ECO:0000313" key="11">
    <source>
        <dbReference type="EMBL" id="KAI2656946.1"/>
    </source>
</evidence>
<comment type="caution">
    <text evidence="11">The sequence shown here is derived from an EMBL/GenBank/DDBJ whole genome shotgun (WGS) entry which is preliminary data.</text>
</comment>
<dbReference type="PANTHER" id="PTHR19433:SF133">
    <property type="entry name" value="IMMUNE-TYPE RECEPTOR 5 PRECURSOR-RELATED"/>
    <property type="match status" value="1"/>
</dbReference>
<sequence length="343" mass="39047">MMMVMWVSVLLLSEMYPTYSEVVYQPDPVMMVSVGETVTLRCFFLIDHSDPITWYKQTSGQQPQAVAMVQKLAKTPHFFNNFKPSHFSIETDTEKCHLTISNVTSSDEAVYYCGWRRYETHFAGGTYLALKDSQNNPYESKVSVLQHPESEPVQFGDTVNLRCSVLYENSTTDIRMFWFRSDPGKTVPEILYTHNQSNQCESDSTRTCTFKLSKNISSQIDTDTYYCAVVICGKIFFGNGTKINMVKTVDPLVIILSVLLGICVVVITAQAVLNHKKERCYNNKGERFDLDHDAVELSYAALNFKEGKNRRVRKKGETPQDSVYSQINDPSETDHSVAVYRSV</sequence>
<proteinExistence type="predicted"/>
<evidence type="ECO:0000256" key="8">
    <source>
        <dbReference type="SAM" id="Phobius"/>
    </source>
</evidence>
<evidence type="ECO:0000256" key="2">
    <source>
        <dbReference type="ARBA" id="ARBA00022475"/>
    </source>
</evidence>
<keyword evidence="12" id="KW-1185">Reference proteome</keyword>
<evidence type="ECO:0000313" key="12">
    <source>
        <dbReference type="Proteomes" id="UP000830375"/>
    </source>
</evidence>
<dbReference type="Proteomes" id="UP000830375">
    <property type="component" value="Unassembled WGS sequence"/>
</dbReference>
<dbReference type="InterPro" id="IPR003598">
    <property type="entry name" value="Ig_sub2"/>
</dbReference>
<evidence type="ECO:0000256" key="3">
    <source>
        <dbReference type="ARBA" id="ARBA00022729"/>
    </source>
</evidence>
<dbReference type="InterPro" id="IPR013783">
    <property type="entry name" value="Ig-like_fold"/>
</dbReference>
<evidence type="ECO:0000256" key="6">
    <source>
        <dbReference type="ARBA" id="ARBA00023157"/>
    </source>
</evidence>
<dbReference type="InterPro" id="IPR013106">
    <property type="entry name" value="Ig_V-set"/>
</dbReference>
<keyword evidence="8" id="KW-1133">Transmembrane helix</keyword>
<dbReference type="CDD" id="cd00099">
    <property type="entry name" value="IgV"/>
    <property type="match status" value="2"/>
</dbReference>
<dbReference type="SMART" id="SM00406">
    <property type="entry name" value="IGv"/>
    <property type="match status" value="2"/>
</dbReference>
<evidence type="ECO:0000256" key="7">
    <source>
        <dbReference type="ARBA" id="ARBA00023180"/>
    </source>
</evidence>
<protein>
    <submittedName>
        <fullName evidence="11">Ig kappa chain V region 2717</fullName>
    </submittedName>
</protein>
<dbReference type="Pfam" id="PF07686">
    <property type="entry name" value="V-set"/>
    <property type="match status" value="2"/>
</dbReference>
<keyword evidence="7" id="KW-0325">Glycoprotein</keyword>
<dbReference type="SUPFAM" id="SSF48726">
    <property type="entry name" value="Immunoglobulin"/>
    <property type="match status" value="2"/>
</dbReference>
<evidence type="ECO:0000256" key="5">
    <source>
        <dbReference type="ARBA" id="ARBA00023136"/>
    </source>
</evidence>
<feature type="transmembrane region" description="Helical" evidence="8">
    <location>
        <begin position="252"/>
        <end position="273"/>
    </location>
</feature>
<dbReference type="Gene3D" id="2.60.40.10">
    <property type="entry name" value="Immunoglobulins"/>
    <property type="match status" value="2"/>
</dbReference>
<reference evidence="11 12" key="1">
    <citation type="submission" date="2022-01" db="EMBL/GenBank/DDBJ databases">
        <title>A high-quality chromosome-level genome assembly of rohu carp, Labeo rohita.</title>
        <authorList>
            <person name="Arick M.A. II"/>
            <person name="Hsu C.-Y."/>
            <person name="Magbanua Z."/>
            <person name="Pechanova O."/>
            <person name="Grover C."/>
            <person name="Miller E."/>
            <person name="Thrash A."/>
            <person name="Ezzel L."/>
            <person name="Alam S."/>
            <person name="Benzie J."/>
            <person name="Hamilton M."/>
            <person name="Karsi A."/>
            <person name="Lawrence M.L."/>
            <person name="Peterson D.G."/>
        </authorList>
    </citation>
    <scope>NUCLEOTIDE SEQUENCE [LARGE SCALE GENOMIC DNA]</scope>
    <source>
        <strain evidence="12">BAU-BD-2019</strain>
        <tissue evidence="11">Blood</tissue>
    </source>
</reference>
<evidence type="ECO:0000259" key="10">
    <source>
        <dbReference type="PROSITE" id="PS50835"/>
    </source>
</evidence>
<dbReference type="SMART" id="SM00408">
    <property type="entry name" value="IGc2"/>
    <property type="match status" value="1"/>
</dbReference>
<dbReference type="InterPro" id="IPR036179">
    <property type="entry name" value="Ig-like_dom_sf"/>
</dbReference>
<keyword evidence="8" id="KW-0812">Transmembrane</keyword>
<keyword evidence="5 8" id="KW-0472">Membrane</keyword>